<sequence>MTMQTYATLSLVPGPDTVPLALHWLDDVVATLGWPPRTSFKLRLCLDEALTNVVMYGFPQDQAKPGDEIALSILGHDEQRIVEILDNGPAYDPTHNQPADLVDTLSEAKIGGHGLRLMRHFLQDIQYQRIEGRNRLRLIAADEPDPTS</sequence>
<gene>
    <name evidence="3" type="ORF">CKA81_16010</name>
</gene>
<dbReference type="PANTHER" id="PTHR35526">
    <property type="entry name" value="ANTI-SIGMA-F FACTOR RSBW-RELATED"/>
    <property type="match status" value="1"/>
</dbReference>
<proteinExistence type="predicted"/>
<dbReference type="InterPro" id="IPR036890">
    <property type="entry name" value="HATPase_C_sf"/>
</dbReference>
<dbReference type="SUPFAM" id="SSF55874">
    <property type="entry name" value="ATPase domain of HSP90 chaperone/DNA topoisomerase II/histidine kinase"/>
    <property type="match status" value="1"/>
</dbReference>
<organism evidence="3 4">
    <name type="scientific">Pollutimonas thiosulfatoxidans</name>
    <dbReference type="NCBI Taxonomy" id="2028345"/>
    <lineage>
        <taxon>Bacteria</taxon>
        <taxon>Pseudomonadati</taxon>
        <taxon>Pseudomonadota</taxon>
        <taxon>Betaproteobacteria</taxon>
        <taxon>Burkholderiales</taxon>
        <taxon>Alcaligenaceae</taxon>
        <taxon>Pollutimonas</taxon>
    </lineage>
</organism>
<keyword evidence="1" id="KW-0418">Kinase</keyword>
<dbReference type="Pfam" id="PF13581">
    <property type="entry name" value="HATPase_c_2"/>
    <property type="match status" value="1"/>
</dbReference>
<dbReference type="RefSeq" id="WP_128356190.1">
    <property type="nucleotide sequence ID" value="NZ_CP022987.1"/>
</dbReference>
<protein>
    <recommendedName>
        <fullName evidence="2">Histidine kinase/HSP90-like ATPase domain-containing protein</fullName>
    </recommendedName>
</protein>
<dbReference type="InterPro" id="IPR003594">
    <property type="entry name" value="HATPase_dom"/>
</dbReference>
<accession>A0A410GFY4</accession>
<dbReference type="GO" id="GO:0004674">
    <property type="term" value="F:protein serine/threonine kinase activity"/>
    <property type="evidence" value="ECO:0007669"/>
    <property type="project" value="UniProtKB-KW"/>
</dbReference>
<dbReference type="AlphaFoldDB" id="A0A410GFY4"/>
<name>A0A410GFY4_9BURK</name>
<dbReference type="Gene3D" id="3.30.565.10">
    <property type="entry name" value="Histidine kinase-like ATPase, C-terminal domain"/>
    <property type="match status" value="1"/>
</dbReference>
<evidence type="ECO:0000313" key="3">
    <source>
        <dbReference type="EMBL" id="QAA95201.1"/>
    </source>
</evidence>
<dbReference type="EMBL" id="CP022987">
    <property type="protein sequence ID" value="QAA95201.1"/>
    <property type="molecule type" value="Genomic_DNA"/>
</dbReference>
<evidence type="ECO:0000259" key="2">
    <source>
        <dbReference type="Pfam" id="PF13581"/>
    </source>
</evidence>
<evidence type="ECO:0000313" key="4">
    <source>
        <dbReference type="Proteomes" id="UP000283474"/>
    </source>
</evidence>
<keyword evidence="1" id="KW-0723">Serine/threonine-protein kinase</keyword>
<dbReference type="InterPro" id="IPR050267">
    <property type="entry name" value="Anti-sigma-factor_SerPK"/>
</dbReference>
<dbReference type="KEGG" id="pus:CKA81_16010"/>
<reference evidence="3 4" key="1">
    <citation type="submission" date="2017-08" db="EMBL/GenBank/DDBJ databases">
        <authorList>
            <person name="Park S.-J."/>
            <person name="Kim H."/>
        </authorList>
    </citation>
    <scope>NUCLEOTIDE SEQUENCE [LARGE SCALE GENOMIC DNA]</scope>
    <source>
        <strain evidence="4">ye3</strain>
    </source>
</reference>
<dbReference type="Proteomes" id="UP000283474">
    <property type="component" value="Chromosome"/>
</dbReference>
<dbReference type="CDD" id="cd16936">
    <property type="entry name" value="HATPase_RsbW-like"/>
    <property type="match status" value="1"/>
</dbReference>
<keyword evidence="4" id="KW-1185">Reference proteome</keyword>
<feature type="domain" description="Histidine kinase/HSP90-like ATPase" evidence="2">
    <location>
        <begin position="15"/>
        <end position="139"/>
    </location>
</feature>
<dbReference type="OrthoDB" id="327549at2"/>
<dbReference type="PANTHER" id="PTHR35526:SF3">
    <property type="entry name" value="ANTI-SIGMA-F FACTOR RSBW"/>
    <property type="match status" value="1"/>
</dbReference>
<keyword evidence="1" id="KW-0808">Transferase</keyword>
<evidence type="ECO:0000256" key="1">
    <source>
        <dbReference type="ARBA" id="ARBA00022527"/>
    </source>
</evidence>